<proteinExistence type="predicted"/>
<dbReference type="GeneID" id="84651309"/>
<dbReference type="AlphaFoldDB" id="A0A511NIK4"/>
<evidence type="ECO:0000313" key="3">
    <source>
        <dbReference type="Proteomes" id="UP000321245"/>
    </source>
</evidence>
<gene>
    <name evidence="2" type="ORF">EB1_22970</name>
</gene>
<organism evidence="2 3">
    <name type="scientific">Empedobacter brevis NBRC 14943 = ATCC 43319</name>
    <dbReference type="NCBI Taxonomy" id="1218108"/>
    <lineage>
        <taxon>Bacteria</taxon>
        <taxon>Pseudomonadati</taxon>
        <taxon>Bacteroidota</taxon>
        <taxon>Flavobacteriia</taxon>
        <taxon>Flavobacteriales</taxon>
        <taxon>Weeksellaceae</taxon>
        <taxon>Empedobacter</taxon>
    </lineage>
</organism>
<evidence type="ECO:0000313" key="2">
    <source>
        <dbReference type="EMBL" id="GEM52507.1"/>
    </source>
</evidence>
<name>A0A511NIK4_9FLAO</name>
<keyword evidence="3" id="KW-1185">Reference proteome</keyword>
<feature type="signal peptide" evidence="1">
    <location>
        <begin position="1"/>
        <end position="18"/>
    </location>
</feature>
<sequence>MKKLLVLANLCIATVLFAQNKVYEGELYQEAAEALFTAELTITKDNKYLINYVSEGCSGELKFIKEDELGFLYFKENITKGKDVCQDGLNVYLIYTDEDKKTVNFKSELTEEEDDFYRTIGDFILKEK</sequence>
<dbReference type="STRING" id="1218108.GCA_000382425_03270"/>
<comment type="caution">
    <text evidence="2">The sequence shown here is derived from an EMBL/GenBank/DDBJ whole genome shotgun (WGS) entry which is preliminary data.</text>
</comment>
<feature type="chain" id="PRO_5021832106" evidence="1">
    <location>
        <begin position="19"/>
        <end position="128"/>
    </location>
</feature>
<evidence type="ECO:0000256" key="1">
    <source>
        <dbReference type="SAM" id="SignalP"/>
    </source>
</evidence>
<dbReference type="RefSeq" id="WP_019976740.1">
    <property type="nucleotide sequence ID" value="NZ_BJXC01000016.1"/>
</dbReference>
<dbReference type="EMBL" id="BJXC01000016">
    <property type="protein sequence ID" value="GEM52507.1"/>
    <property type="molecule type" value="Genomic_DNA"/>
</dbReference>
<protein>
    <submittedName>
        <fullName evidence="2">Uncharacterized protein</fullName>
    </submittedName>
</protein>
<accession>A0A511NIK4</accession>
<dbReference type="Proteomes" id="UP000321245">
    <property type="component" value="Unassembled WGS sequence"/>
</dbReference>
<reference evidence="2 3" key="1">
    <citation type="submission" date="2019-07" db="EMBL/GenBank/DDBJ databases">
        <title>Whole genome shotgun sequence of Empedobacter brevis NBRC 14943.</title>
        <authorList>
            <person name="Hosoyama A."/>
            <person name="Uohara A."/>
            <person name="Ohji S."/>
            <person name="Ichikawa N."/>
        </authorList>
    </citation>
    <scope>NUCLEOTIDE SEQUENCE [LARGE SCALE GENOMIC DNA]</scope>
    <source>
        <strain evidence="2 3">NBRC 14943</strain>
    </source>
</reference>
<keyword evidence="1" id="KW-0732">Signal</keyword>
<dbReference type="OrthoDB" id="9804931at2"/>